<organism evidence="2 3">
    <name type="scientific">Petrolisthes cinctipes</name>
    <name type="common">Flat porcelain crab</name>
    <dbReference type="NCBI Taxonomy" id="88211"/>
    <lineage>
        <taxon>Eukaryota</taxon>
        <taxon>Metazoa</taxon>
        <taxon>Ecdysozoa</taxon>
        <taxon>Arthropoda</taxon>
        <taxon>Crustacea</taxon>
        <taxon>Multicrustacea</taxon>
        <taxon>Malacostraca</taxon>
        <taxon>Eumalacostraca</taxon>
        <taxon>Eucarida</taxon>
        <taxon>Decapoda</taxon>
        <taxon>Pleocyemata</taxon>
        <taxon>Anomura</taxon>
        <taxon>Galatheoidea</taxon>
        <taxon>Porcellanidae</taxon>
        <taxon>Petrolisthes</taxon>
    </lineage>
</organism>
<name>A0AAE1BHF8_PETCI</name>
<evidence type="ECO:0000313" key="2">
    <source>
        <dbReference type="EMBL" id="KAK3850741.1"/>
    </source>
</evidence>
<keyword evidence="1" id="KW-0732">Signal</keyword>
<evidence type="ECO:0000256" key="1">
    <source>
        <dbReference type="SAM" id="SignalP"/>
    </source>
</evidence>
<keyword evidence="3" id="KW-1185">Reference proteome</keyword>
<sequence>MDRVLKKIPPFSVFLLMLVMVVTGEQSSRIEKRQIFREAVLPSRGGVIPEGAFTRQRLQHNINDQLGVQAPDGHIFISRDFDNRFGVLDPEDDREILRLRPYDLNTITHVKGLVHHSKPLVRIHTLATTKPTTPTFNHLPTLHGVRII</sequence>
<dbReference type="AlphaFoldDB" id="A0AAE1BHF8"/>
<proteinExistence type="predicted"/>
<comment type="caution">
    <text evidence="2">The sequence shown here is derived from an EMBL/GenBank/DDBJ whole genome shotgun (WGS) entry which is preliminary data.</text>
</comment>
<dbReference type="EMBL" id="JAWQEG010008220">
    <property type="protein sequence ID" value="KAK3850741.1"/>
    <property type="molecule type" value="Genomic_DNA"/>
</dbReference>
<reference evidence="2" key="1">
    <citation type="submission" date="2023-10" db="EMBL/GenBank/DDBJ databases">
        <title>Genome assemblies of two species of porcelain crab, Petrolisthes cinctipes and Petrolisthes manimaculis (Anomura: Porcellanidae).</title>
        <authorList>
            <person name="Angst P."/>
        </authorList>
    </citation>
    <scope>NUCLEOTIDE SEQUENCE</scope>
    <source>
        <strain evidence="2">PB745_01</strain>
        <tissue evidence="2">Gill</tissue>
    </source>
</reference>
<feature type="chain" id="PRO_5042065602" evidence="1">
    <location>
        <begin position="25"/>
        <end position="148"/>
    </location>
</feature>
<gene>
    <name evidence="2" type="ORF">Pcinc_042570</name>
</gene>
<dbReference type="Proteomes" id="UP001286313">
    <property type="component" value="Unassembled WGS sequence"/>
</dbReference>
<evidence type="ECO:0000313" key="3">
    <source>
        <dbReference type="Proteomes" id="UP001286313"/>
    </source>
</evidence>
<feature type="signal peptide" evidence="1">
    <location>
        <begin position="1"/>
        <end position="24"/>
    </location>
</feature>
<accession>A0AAE1BHF8</accession>
<protein>
    <submittedName>
        <fullName evidence="2">Uncharacterized protein</fullName>
    </submittedName>
</protein>